<evidence type="ECO:0000256" key="4">
    <source>
        <dbReference type="ARBA" id="ARBA00023040"/>
    </source>
</evidence>
<dbReference type="PRINTS" id="PR00237">
    <property type="entry name" value="GPCRRHODOPSN"/>
</dbReference>
<keyword evidence="2 8" id="KW-0812">Transmembrane</keyword>
<feature type="domain" description="G-protein coupled receptors family 1 profile" evidence="9">
    <location>
        <begin position="63"/>
        <end position="116"/>
    </location>
</feature>
<sequence>MSSYTLFDAHTGTNRTYGTMWSTDTEFASWVHPHWRKFSPPDPIYNYLVGIYVGLMGLTGIVGNLITVILFFACEKLRSPSNVLIINLAISDLSFAAINGFPLKTMSAFNQQWTWGKKGSYIPEGFHTSCTFDYLSVDLGNLLFNSGMYFFAFLCPVAVIIFSYAGIVKAVYESEALEDLSSSRRHRCSQPETAQSKLTVDMLTHN</sequence>
<keyword evidence="5 8" id="KW-0472">Membrane</keyword>
<feature type="transmembrane region" description="Helical" evidence="8">
    <location>
        <begin position="84"/>
        <end position="103"/>
    </location>
</feature>
<evidence type="ECO:0000313" key="10">
    <source>
        <dbReference type="EMBL" id="KAA0185798.1"/>
    </source>
</evidence>
<keyword evidence="7" id="KW-0807">Transducer</keyword>
<evidence type="ECO:0000259" key="9">
    <source>
        <dbReference type="PROSITE" id="PS50262"/>
    </source>
</evidence>
<name>A0A8E0RKJ8_9TREM</name>
<dbReference type="PROSITE" id="PS50262">
    <property type="entry name" value="G_PROTEIN_RECEP_F1_2"/>
    <property type="match status" value="1"/>
</dbReference>
<reference evidence="10" key="1">
    <citation type="submission" date="2019-05" db="EMBL/GenBank/DDBJ databases">
        <title>Annotation for the trematode Fasciolopsis buski.</title>
        <authorList>
            <person name="Choi Y.-J."/>
        </authorList>
    </citation>
    <scope>NUCLEOTIDE SEQUENCE</scope>
    <source>
        <strain evidence="10">HT</strain>
        <tissue evidence="10">Whole worm</tissue>
    </source>
</reference>
<evidence type="ECO:0000256" key="8">
    <source>
        <dbReference type="SAM" id="Phobius"/>
    </source>
</evidence>
<dbReference type="Proteomes" id="UP000728185">
    <property type="component" value="Unassembled WGS sequence"/>
</dbReference>
<dbReference type="GO" id="GO:0004930">
    <property type="term" value="F:G protein-coupled receptor activity"/>
    <property type="evidence" value="ECO:0007669"/>
    <property type="project" value="UniProtKB-KW"/>
</dbReference>
<evidence type="ECO:0000256" key="2">
    <source>
        <dbReference type="ARBA" id="ARBA00022692"/>
    </source>
</evidence>
<evidence type="ECO:0000313" key="11">
    <source>
        <dbReference type="Proteomes" id="UP000728185"/>
    </source>
</evidence>
<keyword evidence="6" id="KW-0675">Receptor</keyword>
<dbReference type="InterPro" id="IPR017452">
    <property type="entry name" value="GPCR_Rhodpsn_7TM"/>
</dbReference>
<keyword evidence="3 8" id="KW-1133">Transmembrane helix</keyword>
<dbReference type="GO" id="GO:0016020">
    <property type="term" value="C:membrane"/>
    <property type="evidence" value="ECO:0007669"/>
    <property type="project" value="UniProtKB-SubCell"/>
</dbReference>
<feature type="transmembrane region" description="Helical" evidence="8">
    <location>
        <begin position="44"/>
        <end position="72"/>
    </location>
</feature>
<dbReference type="OrthoDB" id="9996086at2759"/>
<proteinExistence type="predicted"/>
<evidence type="ECO:0000256" key="5">
    <source>
        <dbReference type="ARBA" id="ARBA00023136"/>
    </source>
</evidence>
<keyword evidence="11" id="KW-1185">Reference proteome</keyword>
<evidence type="ECO:0000256" key="1">
    <source>
        <dbReference type="ARBA" id="ARBA00004141"/>
    </source>
</evidence>
<dbReference type="EMBL" id="LUCM01010215">
    <property type="protein sequence ID" value="KAA0185798.1"/>
    <property type="molecule type" value="Genomic_DNA"/>
</dbReference>
<protein>
    <submittedName>
        <fullName evidence="10">Rhodopsin</fullName>
    </submittedName>
</protein>
<dbReference type="AlphaFoldDB" id="A0A8E0RKJ8"/>
<dbReference type="SUPFAM" id="SSF81321">
    <property type="entry name" value="Family A G protein-coupled receptor-like"/>
    <property type="match status" value="1"/>
</dbReference>
<organism evidence="10 11">
    <name type="scientific">Fasciolopsis buskii</name>
    <dbReference type="NCBI Taxonomy" id="27845"/>
    <lineage>
        <taxon>Eukaryota</taxon>
        <taxon>Metazoa</taxon>
        <taxon>Spiralia</taxon>
        <taxon>Lophotrochozoa</taxon>
        <taxon>Platyhelminthes</taxon>
        <taxon>Trematoda</taxon>
        <taxon>Digenea</taxon>
        <taxon>Plagiorchiida</taxon>
        <taxon>Echinostomata</taxon>
        <taxon>Echinostomatoidea</taxon>
        <taxon>Fasciolidae</taxon>
        <taxon>Fasciolopsis</taxon>
    </lineage>
</organism>
<comment type="subcellular location">
    <subcellularLocation>
        <location evidence="1">Membrane</location>
        <topology evidence="1">Multi-pass membrane protein</topology>
    </subcellularLocation>
</comment>
<dbReference type="InterPro" id="IPR000276">
    <property type="entry name" value="GPCR_Rhodpsn"/>
</dbReference>
<gene>
    <name evidence="10" type="ORF">FBUS_02245</name>
</gene>
<comment type="caution">
    <text evidence="10">The sequence shown here is derived from an EMBL/GenBank/DDBJ whole genome shotgun (WGS) entry which is preliminary data.</text>
</comment>
<accession>A0A8E0RKJ8</accession>
<evidence type="ECO:0000256" key="7">
    <source>
        <dbReference type="ARBA" id="ARBA00023224"/>
    </source>
</evidence>
<feature type="transmembrane region" description="Helical" evidence="8">
    <location>
        <begin position="148"/>
        <end position="172"/>
    </location>
</feature>
<evidence type="ECO:0000256" key="6">
    <source>
        <dbReference type="ARBA" id="ARBA00023170"/>
    </source>
</evidence>
<dbReference type="InterPro" id="IPR050125">
    <property type="entry name" value="GPCR_opsins"/>
</dbReference>
<evidence type="ECO:0000256" key="3">
    <source>
        <dbReference type="ARBA" id="ARBA00022989"/>
    </source>
</evidence>
<keyword evidence="4" id="KW-0297">G-protein coupled receptor</keyword>
<dbReference type="Gene3D" id="1.20.1070.10">
    <property type="entry name" value="Rhodopsin 7-helix transmembrane proteins"/>
    <property type="match status" value="2"/>
</dbReference>
<dbReference type="PANTHER" id="PTHR24240">
    <property type="entry name" value="OPSIN"/>
    <property type="match status" value="1"/>
</dbReference>